<evidence type="ECO:0000313" key="14">
    <source>
        <dbReference type="EMBL" id="HEN41276.1"/>
    </source>
</evidence>
<dbReference type="EMBL" id="DSOV01000009">
    <property type="protein sequence ID" value="HEN41276.1"/>
    <property type="molecule type" value="Genomic_DNA"/>
</dbReference>
<keyword evidence="10 12" id="KW-0413">Isomerase</keyword>
<dbReference type="UniPathway" id="UPA00138"/>
<dbReference type="PANTHER" id="PTHR21139:SF42">
    <property type="entry name" value="TRIOSEPHOSPHATE ISOMERASE"/>
    <property type="match status" value="1"/>
</dbReference>
<gene>
    <name evidence="12" type="primary">tpiA</name>
    <name evidence="14" type="ORF">ENQ87_02700</name>
</gene>
<dbReference type="EC" id="5.3.1.1" evidence="5 12"/>
<dbReference type="CDD" id="cd00311">
    <property type="entry name" value="TIM"/>
    <property type="match status" value="1"/>
</dbReference>
<reference evidence="14" key="1">
    <citation type="journal article" date="2020" name="mSystems">
        <title>Genome- and Community-Level Interaction Insights into Carbon Utilization and Element Cycling Functions of Hydrothermarchaeota in Hydrothermal Sediment.</title>
        <authorList>
            <person name="Zhou Z."/>
            <person name="Liu Y."/>
            <person name="Xu W."/>
            <person name="Pan J."/>
            <person name="Luo Z.H."/>
            <person name="Li M."/>
        </authorList>
    </citation>
    <scope>NUCLEOTIDE SEQUENCE [LARGE SCALE GENOMIC DNA]</scope>
    <source>
        <strain evidence="14">SpSt-349</strain>
    </source>
</reference>
<keyword evidence="7 12" id="KW-0312">Gluconeogenesis</keyword>
<comment type="similarity">
    <text evidence="3 12 13">Belongs to the triosephosphate isomerase family.</text>
</comment>
<comment type="caution">
    <text evidence="14">The sequence shown here is derived from an EMBL/GenBank/DDBJ whole genome shotgun (WGS) entry which is preliminary data.</text>
</comment>
<dbReference type="Pfam" id="PF00121">
    <property type="entry name" value="TIM"/>
    <property type="match status" value="1"/>
</dbReference>
<keyword evidence="9 12" id="KW-0324">Glycolysis</keyword>
<dbReference type="InterPro" id="IPR013785">
    <property type="entry name" value="Aldolase_TIM"/>
</dbReference>
<dbReference type="HAMAP" id="MF_00147_B">
    <property type="entry name" value="TIM_B"/>
    <property type="match status" value="1"/>
</dbReference>
<evidence type="ECO:0000256" key="13">
    <source>
        <dbReference type="RuleBase" id="RU363013"/>
    </source>
</evidence>
<feature type="binding site" evidence="12">
    <location>
        <begin position="9"/>
        <end position="11"/>
    </location>
    <ligand>
        <name>substrate</name>
    </ligand>
</feature>
<feature type="binding site" evidence="12">
    <location>
        <position position="213"/>
    </location>
    <ligand>
        <name>substrate</name>
    </ligand>
</feature>
<dbReference type="InterPro" id="IPR020861">
    <property type="entry name" value="Triosephosphate_isomerase_AS"/>
</dbReference>
<dbReference type="GO" id="GO:0006096">
    <property type="term" value="P:glycolytic process"/>
    <property type="evidence" value="ECO:0007669"/>
    <property type="project" value="UniProtKB-UniRule"/>
</dbReference>
<feature type="active site" description="Electrophile" evidence="12">
    <location>
        <position position="95"/>
    </location>
</feature>
<evidence type="ECO:0000256" key="12">
    <source>
        <dbReference type="HAMAP-Rule" id="MF_00147"/>
    </source>
</evidence>
<dbReference type="GO" id="GO:0005829">
    <property type="term" value="C:cytosol"/>
    <property type="evidence" value="ECO:0007669"/>
    <property type="project" value="TreeGrafter"/>
</dbReference>
<dbReference type="GO" id="GO:0006094">
    <property type="term" value="P:gluconeogenesis"/>
    <property type="evidence" value="ECO:0007669"/>
    <property type="project" value="UniProtKB-UniRule"/>
</dbReference>
<dbReference type="GO" id="GO:0046166">
    <property type="term" value="P:glyceraldehyde-3-phosphate biosynthetic process"/>
    <property type="evidence" value="ECO:0007669"/>
    <property type="project" value="TreeGrafter"/>
</dbReference>
<dbReference type="PROSITE" id="PS00171">
    <property type="entry name" value="TIM_1"/>
    <property type="match status" value="1"/>
</dbReference>
<comment type="subcellular location">
    <subcellularLocation>
        <location evidence="12 13">Cytoplasm</location>
    </subcellularLocation>
</comment>
<comment type="catalytic activity">
    <reaction evidence="1 12 13">
        <text>D-glyceraldehyde 3-phosphate = dihydroxyacetone phosphate</text>
        <dbReference type="Rhea" id="RHEA:18585"/>
        <dbReference type="ChEBI" id="CHEBI:57642"/>
        <dbReference type="ChEBI" id="CHEBI:59776"/>
        <dbReference type="EC" id="5.3.1.1"/>
    </reaction>
</comment>
<evidence type="ECO:0000256" key="7">
    <source>
        <dbReference type="ARBA" id="ARBA00022432"/>
    </source>
</evidence>
<organism evidence="14">
    <name type="scientific">Geobacter metallireducens</name>
    <dbReference type="NCBI Taxonomy" id="28232"/>
    <lineage>
        <taxon>Bacteria</taxon>
        <taxon>Pseudomonadati</taxon>
        <taxon>Thermodesulfobacteriota</taxon>
        <taxon>Desulfuromonadia</taxon>
        <taxon>Geobacterales</taxon>
        <taxon>Geobacteraceae</taxon>
        <taxon>Geobacter</taxon>
    </lineage>
</organism>
<dbReference type="PROSITE" id="PS51440">
    <property type="entry name" value="TIM_2"/>
    <property type="match status" value="1"/>
</dbReference>
<keyword evidence="8 12" id="KW-0963">Cytoplasm</keyword>
<evidence type="ECO:0000256" key="4">
    <source>
        <dbReference type="ARBA" id="ARBA00011738"/>
    </source>
</evidence>
<name>A0A831XL77_GEOME</name>
<evidence type="ECO:0000256" key="5">
    <source>
        <dbReference type="ARBA" id="ARBA00011940"/>
    </source>
</evidence>
<dbReference type="Gene3D" id="3.20.20.70">
    <property type="entry name" value="Aldolase class I"/>
    <property type="match status" value="1"/>
</dbReference>
<comment type="pathway">
    <text evidence="2 12 13">Carbohydrate biosynthesis; gluconeogenesis.</text>
</comment>
<feature type="binding site" evidence="12">
    <location>
        <begin position="234"/>
        <end position="235"/>
    </location>
    <ligand>
        <name>substrate</name>
    </ligand>
</feature>
<dbReference type="InterPro" id="IPR035990">
    <property type="entry name" value="TIM_sf"/>
</dbReference>
<evidence type="ECO:0000256" key="11">
    <source>
        <dbReference type="ARBA" id="ARBA00055680"/>
    </source>
</evidence>
<sequence>MRTPIIAGNWKLFKKSGEAVDFVAKLTPLIQDARGVEIVIAPVFTVLSAVKTAIAGSSIMLSAQDCFWEEEGAFTGEISPGMLVDAGCSHVIIGHSERRQYFGESNETVNRKIKAALASGLTVLFCIGETLAEREADKTFEVLRAQVEQGLAGLTPRDLAKIVIAYEPVWAIGTGKTATDAQAQEAHAFIRSVMAELYDNQAADAVRILYGGSVKPENIRGLMAQPDIDGALVGGASLKADSFAAIINYGA</sequence>
<dbReference type="PANTHER" id="PTHR21139">
    <property type="entry name" value="TRIOSEPHOSPHATE ISOMERASE"/>
    <property type="match status" value="1"/>
</dbReference>
<dbReference type="UniPathway" id="UPA00109">
    <property type="reaction ID" value="UER00189"/>
</dbReference>
<evidence type="ECO:0000256" key="8">
    <source>
        <dbReference type="ARBA" id="ARBA00022490"/>
    </source>
</evidence>
<evidence type="ECO:0000256" key="10">
    <source>
        <dbReference type="ARBA" id="ARBA00023235"/>
    </source>
</evidence>
<comment type="pathway">
    <text evidence="12 13">Carbohydrate degradation; glycolysis; D-glyceraldehyde 3-phosphate from glycerone phosphate: step 1/1.</text>
</comment>
<comment type="subunit">
    <text evidence="4 12 13">Homodimer.</text>
</comment>
<dbReference type="InterPro" id="IPR022896">
    <property type="entry name" value="TrioseP_Isoase_bac/euk"/>
</dbReference>
<evidence type="ECO:0000256" key="1">
    <source>
        <dbReference type="ARBA" id="ARBA00000474"/>
    </source>
</evidence>
<evidence type="ECO:0000256" key="9">
    <source>
        <dbReference type="ARBA" id="ARBA00023152"/>
    </source>
</evidence>
<feature type="binding site" evidence="12">
    <location>
        <position position="173"/>
    </location>
    <ligand>
        <name>substrate</name>
    </ligand>
</feature>
<dbReference type="GO" id="GO:0019563">
    <property type="term" value="P:glycerol catabolic process"/>
    <property type="evidence" value="ECO:0007669"/>
    <property type="project" value="TreeGrafter"/>
</dbReference>
<proteinExistence type="inferred from homology"/>
<dbReference type="NCBIfam" id="TIGR00419">
    <property type="entry name" value="tim"/>
    <property type="match status" value="1"/>
</dbReference>
<comment type="function">
    <text evidence="11 12">Involved in the gluconeogenesis. Catalyzes stereospecifically the conversion of dihydroxyacetone phosphate (DHAP) to D-glyceraldehyde-3-phosphate (G3P).</text>
</comment>
<dbReference type="FunFam" id="3.20.20.70:FF:000020">
    <property type="entry name" value="Triosephosphate isomerase"/>
    <property type="match status" value="1"/>
</dbReference>
<accession>A0A831XL77</accession>
<dbReference type="GO" id="GO:0004807">
    <property type="term" value="F:triose-phosphate isomerase activity"/>
    <property type="evidence" value="ECO:0007669"/>
    <property type="project" value="UniProtKB-UniRule"/>
</dbReference>
<dbReference type="AlphaFoldDB" id="A0A831XL77"/>
<feature type="active site" description="Proton acceptor" evidence="12">
    <location>
        <position position="167"/>
    </location>
</feature>
<evidence type="ECO:0000256" key="3">
    <source>
        <dbReference type="ARBA" id="ARBA00007422"/>
    </source>
</evidence>
<dbReference type="SUPFAM" id="SSF51351">
    <property type="entry name" value="Triosephosphate isomerase (TIM)"/>
    <property type="match status" value="1"/>
</dbReference>
<dbReference type="InterPro" id="IPR000652">
    <property type="entry name" value="Triosephosphate_isomerase"/>
</dbReference>
<evidence type="ECO:0000256" key="2">
    <source>
        <dbReference type="ARBA" id="ARBA00004742"/>
    </source>
</evidence>
<evidence type="ECO:0000256" key="6">
    <source>
        <dbReference type="ARBA" id="ARBA00019397"/>
    </source>
</evidence>
<protein>
    <recommendedName>
        <fullName evidence="6 12">Triosephosphate isomerase</fullName>
        <shortName evidence="12">TIM</shortName>
        <shortName evidence="12">TPI</shortName>
        <ecNumber evidence="5 12">5.3.1.1</ecNumber>
    </recommendedName>
    <alternativeName>
        <fullName evidence="12">Triose-phosphate isomerase</fullName>
    </alternativeName>
</protein>